<dbReference type="SUPFAM" id="SSF52047">
    <property type="entry name" value="RNI-like"/>
    <property type="match status" value="1"/>
</dbReference>
<keyword evidence="2" id="KW-1185">Reference proteome</keyword>
<proteinExistence type="predicted"/>
<sequence length="202" mass="22937">MFCLPRHVFLNIQHTPSIIPKKQQVRYFWEYVNMMFNKPDPERIKSLGPDRACAEWVLRNGGKVVWANGKKLEDYNLLPPETQSVPKIVVIDGTDSSISHYGFSHLSGCTKLEKIILHNNKYIDDRAMKGLSYGLATLSYVQVSECVNVGDQGLKEIKALNSLQTLILFNLSGVTDLEECKQYLQSQLPNCKILGQEDKMCN</sequence>
<evidence type="ECO:0000313" key="2">
    <source>
        <dbReference type="Proteomes" id="UP000838756"/>
    </source>
</evidence>
<dbReference type="AlphaFoldDB" id="A0A8S4RVK7"/>
<comment type="caution">
    <text evidence="1">The sequence shown here is derived from an EMBL/GenBank/DDBJ whole genome shotgun (WGS) entry which is preliminary data.</text>
</comment>
<gene>
    <name evidence="1" type="primary">jg16301</name>
    <name evidence="1" type="ORF">PAEG_LOCUS18145</name>
</gene>
<evidence type="ECO:0000313" key="1">
    <source>
        <dbReference type="EMBL" id="CAH2241734.1"/>
    </source>
</evidence>
<dbReference type="OrthoDB" id="5859291at2759"/>
<dbReference type="Proteomes" id="UP000838756">
    <property type="component" value="Unassembled WGS sequence"/>
</dbReference>
<protein>
    <submittedName>
        <fullName evidence="1">Jg16301 protein</fullName>
    </submittedName>
</protein>
<reference evidence="1" key="1">
    <citation type="submission" date="2022-03" db="EMBL/GenBank/DDBJ databases">
        <authorList>
            <person name="Lindestad O."/>
        </authorList>
    </citation>
    <scope>NUCLEOTIDE SEQUENCE</scope>
</reference>
<name>A0A8S4RVK7_9NEOP</name>
<dbReference type="Gene3D" id="3.80.10.10">
    <property type="entry name" value="Ribonuclease Inhibitor"/>
    <property type="match status" value="1"/>
</dbReference>
<accession>A0A8S4RVK7</accession>
<organism evidence="1 2">
    <name type="scientific">Pararge aegeria aegeria</name>
    <dbReference type="NCBI Taxonomy" id="348720"/>
    <lineage>
        <taxon>Eukaryota</taxon>
        <taxon>Metazoa</taxon>
        <taxon>Ecdysozoa</taxon>
        <taxon>Arthropoda</taxon>
        <taxon>Hexapoda</taxon>
        <taxon>Insecta</taxon>
        <taxon>Pterygota</taxon>
        <taxon>Neoptera</taxon>
        <taxon>Endopterygota</taxon>
        <taxon>Lepidoptera</taxon>
        <taxon>Glossata</taxon>
        <taxon>Ditrysia</taxon>
        <taxon>Papilionoidea</taxon>
        <taxon>Nymphalidae</taxon>
        <taxon>Satyrinae</taxon>
        <taxon>Satyrini</taxon>
        <taxon>Parargina</taxon>
        <taxon>Pararge</taxon>
    </lineage>
</organism>
<dbReference type="InterPro" id="IPR032675">
    <property type="entry name" value="LRR_dom_sf"/>
</dbReference>
<dbReference type="EMBL" id="CAKXAJ010025589">
    <property type="protein sequence ID" value="CAH2241734.1"/>
    <property type="molecule type" value="Genomic_DNA"/>
</dbReference>